<dbReference type="SMART" id="SM00862">
    <property type="entry name" value="Trans_reg_C"/>
    <property type="match status" value="1"/>
</dbReference>
<evidence type="ECO:0000313" key="7">
    <source>
        <dbReference type="EMBL" id="MFC5287106.1"/>
    </source>
</evidence>
<evidence type="ECO:0000259" key="6">
    <source>
        <dbReference type="SMART" id="SM01043"/>
    </source>
</evidence>
<dbReference type="SMART" id="SM01043">
    <property type="entry name" value="BTAD"/>
    <property type="match status" value="1"/>
</dbReference>
<dbReference type="InterPro" id="IPR036388">
    <property type="entry name" value="WH-like_DNA-bd_sf"/>
</dbReference>
<dbReference type="InterPro" id="IPR016032">
    <property type="entry name" value="Sig_transdc_resp-reg_C-effctor"/>
</dbReference>
<evidence type="ECO:0000313" key="8">
    <source>
        <dbReference type="Proteomes" id="UP001596157"/>
    </source>
</evidence>
<name>A0ABW0EMF9_9PSEU</name>
<dbReference type="InterPro" id="IPR019734">
    <property type="entry name" value="TPR_rpt"/>
</dbReference>
<dbReference type="Gene3D" id="1.25.40.10">
    <property type="entry name" value="Tetratricopeptide repeat domain"/>
    <property type="match status" value="4"/>
</dbReference>
<dbReference type="Pfam" id="PF13176">
    <property type="entry name" value="TPR_7"/>
    <property type="match status" value="1"/>
</dbReference>
<dbReference type="SUPFAM" id="SSF46894">
    <property type="entry name" value="C-terminal effector domain of the bipartite response regulators"/>
    <property type="match status" value="1"/>
</dbReference>
<dbReference type="PANTHER" id="PTHR35807:SF1">
    <property type="entry name" value="TRANSCRIPTIONAL REGULATOR REDD"/>
    <property type="match status" value="1"/>
</dbReference>
<dbReference type="SUPFAM" id="SSF48452">
    <property type="entry name" value="TPR-like"/>
    <property type="match status" value="4"/>
</dbReference>
<keyword evidence="8" id="KW-1185">Reference proteome</keyword>
<organism evidence="7 8">
    <name type="scientific">Actinokineospora guangxiensis</name>
    <dbReference type="NCBI Taxonomy" id="1490288"/>
    <lineage>
        <taxon>Bacteria</taxon>
        <taxon>Bacillati</taxon>
        <taxon>Actinomycetota</taxon>
        <taxon>Actinomycetes</taxon>
        <taxon>Pseudonocardiales</taxon>
        <taxon>Pseudonocardiaceae</taxon>
        <taxon>Actinokineospora</taxon>
    </lineage>
</organism>
<dbReference type="Gene3D" id="1.10.10.10">
    <property type="entry name" value="Winged helix-like DNA-binding domain superfamily/Winged helix DNA-binding domain"/>
    <property type="match status" value="1"/>
</dbReference>
<evidence type="ECO:0000256" key="4">
    <source>
        <dbReference type="ARBA" id="ARBA00023163"/>
    </source>
</evidence>
<dbReference type="CDD" id="cd15831">
    <property type="entry name" value="BTAD"/>
    <property type="match status" value="1"/>
</dbReference>
<dbReference type="SMART" id="SM00028">
    <property type="entry name" value="TPR"/>
    <property type="match status" value="7"/>
</dbReference>
<dbReference type="Proteomes" id="UP001596157">
    <property type="component" value="Unassembled WGS sequence"/>
</dbReference>
<dbReference type="InterPro" id="IPR001867">
    <property type="entry name" value="OmpR/PhoB-type_DNA-bd"/>
</dbReference>
<sequence>MDRSGLRFGVLGALDIARDGRRLAVVGPKLRVVLASLLVRANTTVTLDQLAEDLWGGRPPASARKAAQLHVVRLRRVVGAAALETRTDGYRMRLDPDQLDLLRFRHLVARARAAEPAAARALLAEALACWRGDALADVASEALLREAGPGLAEERLSAHERYLEVGIALGEPAGAVADLRALTAEHPWRESLWALLVRALHRCGRRADALEAYRTVRGMLVGELGVEPGPLLRAALAEVLGDDPPAVARSRAEPPAPSYADLDEQDRSLYRLLGRFPGPTFAVAAAAALAGRGERTRACLDRLADAGLLTRPGPDRYGVPDGVREDAVARARVEDLPGELAAADARLYDHYLGTAAAASARLYPTARLLIAVPRAESAFADDDTALRWLEDERANLVAAAEHATSSAVLRRHCGGIADALRGFVAGYGYPRDALALAAAAAGAAEEDDDRLAEVVALLLRGTVAYNASDYPAAISWATSALDLCGQNQAAEAECRHALGRGCAQLGLPREAMRHHERALAIARSTGDEPNEAREINYIGVALLSQGRVGSAIACHAKAVELSARLGSPQVRLLALNGLGLAHWTAGRMPEAAAHHSECVEICRRWGLRHYEATALVCLAETLCDLGEHAEAEAAAHRAREAGGQIGERRHESGVLEVLATAARRQGRVEEAVAGYTAALDLAREIGFRYGEVSTLIGLAAAHRAAGRPAEAAAHAERALAAMDETGMRVLDGAARTEWAAALLALGDRAGAARQVERALAGAREDGRLLGEARALLVSARVHAACGDPGGSALAASAAEAIFRDLGVPPDP</sequence>
<gene>
    <name evidence="7" type="ORF">ACFPM7_08600</name>
</gene>
<proteinExistence type="inferred from homology"/>
<dbReference type="InterPro" id="IPR011990">
    <property type="entry name" value="TPR-like_helical_dom_sf"/>
</dbReference>
<keyword evidence="2" id="KW-0805">Transcription regulation</keyword>
<feature type="domain" description="OmpR/PhoB-type" evidence="5">
    <location>
        <begin position="20"/>
        <end position="92"/>
    </location>
</feature>
<dbReference type="RefSeq" id="WP_378245711.1">
    <property type="nucleotide sequence ID" value="NZ_JBHSKF010000003.1"/>
</dbReference>
<evidence type="ECO:0000256" key="2">
    <source>
        <dbReference type="ARBA" id="ARBA00023015"/>
    </source>
</evidence>
<comment type="caution">
    <text evidence="7">The sequence shown here is derived from an EMBL/GenBank/DDBJ whole genome shotgun (WGS) entry which is preliminary data.</text>
</comment>
<dbReference type="Pfam" id="PF13424">
    <property type="entry name" value="TPR_12"/>
    <property type="match status" value="2"/>
</dbReference>
<dbReference type="EMBL" id="JBHSKF010000003">
    <property type="protein sequence ID" value="MFC5287106.1"/>
    <property type="molecule type" value="Genomic_DNA"/>
</dbReference>
<accession>A0ABW0EMF9</accession>
<reference evidence="8" key="1">
    <citation type="journal article" date="2019" name="Int. J. Syst. Evol. Microbiol.">
        <title>The Global Catalogue of Microorganisms (GCM) 10K type strain sequencing project: providing services to taxonomists for standard genome sequencing and annotation.</title>
        <authorList>
            <consortium name="The Broad Institute Genomics Platform"/>
            <consortium name="The Broad Institute Genome Sequencing Center for Infectious Disease"/>
            <person name="Wu L."/>
            <person name="Ma J."/>
        </authorList>
    </citation>
    <scope>NUCLEOTIDE SEQUENCE [LARGE SCALE GENOMIC DNA]</scope>
    <source>
        <strain evidence="8">CCUG 59778</strain>
    </source>
</reference>
<dbReference type="Pfam" id="PF03704">
    <property type="entry name" value="BTAD"/>
    <property type="match status" value="1"/>
</dbReference>
<keyword evidence="4" id="KW-0804">Transcription</keyword>
<protein>
    <submittedName>
        <fullName evidence="7">BTAD domain-containing putative transcriptional regulator</fullName>
    </submittedName>
</protein>
<evidence type="ECO:0000256" key="1">
    <source>
        <dbReference type="ARBA" id="ARBA00005820"/>
    </source>
</evidence>
<dbReference type="PANTHER" id="PTHR35807">
    <property type="entry name" value="TRANSCRIPTIONAL REGULATOR REDD-RELATED"/>
    <property type="match status" value="1"/>
</dbReference>
<dbReference type="InterPro" id="IPR051677">
    <property type="entry name" value="AfsR-DnrI-RedD_regulator"/>
</dbReference>
<keyword evidence="3" id="KW-0238">DNA-binding</keyword>
<evidence type="ECO:0000256" key="3">
    <source>
        <dbReference type="ARBA" id="ARBA00023125"/>
    </source>
</evidence>
<feature type="domain" description="Bacterial transcriptional activator" evidence="6">
    <location>
        <begin position="99"/>
        <end position="240"/>
    </location>
</feature>
<comment type="similarity">
    <text evidence="1">Belongs to the AfsR/DnrI/RedD regulatory family.</text>
</comment>
<dbReference type="InterPro" id="IPR005158">
    <property type="entry name" value="BTAD"/>
</dbReference>
<evidence type="ECO:0000259" key="5">
    <source>
        <dbReference type="SMART" id="SM00862"/>
    </source>
</evidence>